<dbReference type="InterPro" id="IPR006680">
    <property type="entry name" value="Amidohydro-rel"/>
</dbReference>
<dbReference type="InterPro" id="IPR051781">
    <property type="entry name" value="Metallo-dep_Hydrolase"/>
</dbReference>
<dbReference type="Gene3D" id="3.20.20.140">
    <property type="entry name" value="Metal-dependent hydrolases"/>
    <property type="match status" value="2"/>
</dbReference>
<dbReference type="InterPro" id="IPR011059">
    <property type="entry name" value="Metal-dep_hydrolase_composite"/>
</dbReference>
<reference evidence="2 3" key="1">
    <citation type="submission" date="2019-02" db="EMBL/GenBank/DDBJ databases">
        <title>Draft genome sequence of Amycolatopsis sp. 8-3EHSu isolated from roots of Suaeda maritima.</title>
        <authorList>
            <person name="Duangmal K."/>
            <person name="Chantavorakit T."/>
        </authorList>
    </citation>
    <scope>NUCLEOTIDE SEQUENCE [LARGE SCALE GENOMIC DNA]</scope>
    <source>
        <strain evidence="2 3">8-3EHSu</strain>
    </source>
</reference>
<protein>
    <recommendedName>
        <fullName evidence="1">Amidohydrolase-related domain-containing protein</fullName>
    </recommendedName>
</protein>
<dbReference type="SUPFAM" id="SSF51556">
    <property type="entry name" value="Metallo-dependent hydrolases"/>
    <property type="match status" value="1"/>
</dbReference>
<evidence type="ECO:0000313" key="2">
    <source>
        <dbReference type="EMBL" id="RZQ60242.1"/>
    </source>
</evidence>
<gene>
    <name evidence="2" type="ORF">EWH70_30110</name>
</gene>
<name>A0A4Q7J0Y8_9PSEU</name>
<dbReference type="Gene3D" id="2.30.40.10">
    <property type="entry name" value="Urease, subunit C, domain 1"/>
    <property type="match status" value="1"/>
</dbReference>
<dbReference type="Proteomes" id="UP000292003">
    <property type="component" value="Unassembled WGS sequence"/>
</dbReference>
<keyword evidence="3" id="KW-1185">Reference proteome</keyword>
<dbReference type="AlphaFoldDB" id="A0A4Q7J0Y8"/>
<dbReference type="GO" id="GO:0016810">
    <property type="term" value="F:hydrolase activity, acting on carbon-nitrogen (but not peptide) bonds"/>
    <property type="evidence" value="ECO:0007669"/>
    <property type="project" value="InterPro"/>
</dbReference>
<dbReference type="PANTHER" id="PTHR43135:SF3">
    <property type="entry name" value="ALPHA-D-RIBOSE 1-METHYLPHOSPHONATE 5-TRIPHOSPHATE DIPHOSPHATASE"/>
    <property type="match status" value="1"/>
</dbReference>
<dbReference type="EMBL" id="SFCC01000018">
    <property type="protein sequence ID" value="RZQ60242.1"/>
    <property type="molecule type" value="Genomic_DNA"/>
</dbReference>
<dbReference type="InterPro" id="IPR032466">
    <property type="entry name" value="Metal_Hydrolase"/>
</dbReference>
<dbReference type="PANTHER" id="PTHR43135">
    <property type="entry name" value="ALPHA-D-RIBOSE 1-METHYLPHOSPHONATE 5-TRIPHOSPHATE DIPHOSPHATASE"/>
    <property type="match status" value="1"/>
</dbReference>
<proteinExistence type="predicted"/>
<accession>A0A4Q7J0Y8</accession>
<sequence>MAFTRGIVVDPDGPHRHDTTIVVRGGRIERVGPASELAAPEGAQVVDLRGRYVIPGLADMHQHSSFARIDLPLLVVNGVTRVREMSGTPELHEWRRCAEAGTLLGPRSTIASRIIDGRPTLWDPDLVEVVQVTGDRDARAAVREQLATGADFVKVYTRLPRRALRAVADEVRRHDAHYAGHCPDHVPIAEAVTLGQRSFEHLTWTMYGASRREAEIRARLDEFQLGEGDYNGWLNQTHPLELRAGRTFDADKAAALFDRLAGFGARQVPTLIMYRGLDNARTVDRDDPRRRYLPPGQLRALDTVLDEIYLKGRTPEQDADWAEVFEHRLRLVGAMHKAGVPIMAGTDGGCPAVFPGFGLHDELRLLTEAGLSTRAALRAATVEPAAFLGTRSGRIAPGYDADLVVLNGDPIADITNTTAIHGVMIRGRYIGPGEREAILREVEETAAGMREDG</sequence>
<feature type="domain" description="Amidohydrolase-related" evidence="1">
    <location>
        <begin position="327"/>
        <end position="428"/>
    </location>
</feature>
<organism evidence="2 3">
    <name type="scientific">Amycolatopsis suaedae</name>
    <dbReference type="NCBI Taxonomy" id="2510978"/>
    <lineage>
        <taxon>Bacteria</taxon>
        <taxon>Bacillati</taxon>
        <taxon>Actinomycetota</taxon>
        <taxon>Actinomycetes</taxon>
        <taxon>Pseudonocardiales</taxon>
        <taxon>Pseudonocardiaceae</taxon>
        <taxon>Amycolatopsis</taxon>
    </lineage>
</organism>
<dbReference type="SUPFAM" id="SSF51338">
    <property type="entry name" value="Composite domain of metallo-dependent hydrolases"/>
    <property type="match status" value="1"/>
</dbReference>
<comment type="caution">
    <text evidence="2">The sequence shown here is derived from an EMBL/GenBank/DDBJ whole genome shotgun (WGS) entry which is preliminary data.</text>
</comment>
<dbReference type="RefSeq" id="WP_165436474.1">
    <property type="nucleotide sequence ID" value="NZ_SFCC01000018.1"/>
</dbReference>
<dbReference type="Pfam" id="PF01979">
    <property type="entry name" value="Amidohydro_1"/>
    <property type="match status" value="1"/>
</dbReference>
<evidence type="ECO:0000313" key="3">
    <source>
        <dbReference type="Proteomes" id="UP000292003"/>
    </source>
</evidence>
<evidence type="ECO:0000259" key="1">
    <source>
        <dbReference type="Pfam" id="PF01979"/>
    </source>
</evidence>